<reference evidence="1 3" key="2">
    <citation type="journal article" date="2018" name="Plant J.">
        <title>The Physcomitrella patens chromosome-scale assembly reveals moss genome structure and evolution.</title>
        <authorList>
            <person name="Lang D."/>
            <person name="Ullrich K.K."/>
            <person name="Murat F."/>
            <person name="Fuchs J."/>
            <person name="Jenkins J."/>
            <person name="Haas F.B."/>
            <person name="Piednoel M."/>
            <person name="Gundlach H."/>
            <person name="Van Bel M."/>
            <person name="Meyberg R."/>
            <person name="Vives C."/>
            <person name="Morata J."/>
            <person name="Symeonidi A."/>
            <person name="Hiss M."/>
            <person name="Muchero W."/>
            <person name="Kamisugi Y."/>
            <person name="Saleh O."/>
            <person name="Blanc G."/>
            <person name="Decker E.L."/>
            <person name="van Gessel N."/>
            <person name="Grimwood J."/>
            <person name="Hayes R.D."/>
            <person name="Graham S.W."/>
            <person name="Gunter L.E."/>
            <person name="McDaniel S.F."/>
            <person name="Hoernstein S.N.W."/>
            <person name="Larsson A."/>
            <person name="Li F.W."/>
            <person name="Perroud P.F."/>
            <person name="Phillips J."/>
            <person name="Ranjan P."/>
            <person name="Rokshar D.S."/>
            <person name="Rothfels C.J."/>
            <person name="Schneider L."/>
            <person name="Shu S."/>
            <person name="Stevenson D.W."/>
            <person name="Thummler F."/>
            <person name="Tillich M."/>
            <person name="Villarreal Aguilar J.C."/>
            <person name="Widiez T."/>
            <person name="Wong G.K."/>
            <person name="Wymore A."/>
            <person name="Zhang Y."/>
            <person name="Zimmer A.D."/>
            <person name="Quatrano R.S."/>
            <person name="Mayer K.F.X."/>
            <person name="Goodstein D."/>
            <person name="Casacuberta J.M."/>
            <person name="Vandepoele K."/>
            <person name="Reski R."/>
            <person name="Cuming A.C."/>
            <person name="Tuskan G.A."/>
            <person name="Maumus F."/>
            <person name="Salse J."/>
            <person name="Schmutz J."/>
            <person name="Rensing S.A."/>
        </authorList>
    </citation>
    <scope>NUCLEOTIDE SEQUENCE [LARGE SCALE GENOMIC DNA]</scope>
    <source>
        <strain evidence="2 3">cv. Gransden 2004</strain>
    </source>
</reference>
<evidence type="ECO:0000313" key="3">
    <source>
        <dbReference type="Proteomes" id="UP000006727"/>
    </source>
</evidence>
<sequence length="217" mass="23838">MLRTAETKKGKVLPKGLARSGSGLGALASLHDPHQDLCSPENTFGSPLEACLDCVDQQDELSFQVELTNCPSPAEPVIVPSVNSSIIVDQNCTSNEPLEEDLGDDMAVGLKDLQYDHPEPSNDSDRIMAKVEVEGEKQNAHAKDAHGTNSFQNLGGKRLGLPTESPPQYHSINPKLFCIEEKQLRFILCSNCWIHQCLYSSWAPIPAWRASRIAMEK</sequence>
<dbReference type="AlphaFoldDB" id="A0A2K1JM39"/>
<accession>A0A2K1JM39</accession>
<dbReference type="EMBL" id="ABEU02000013">
    <property type="protein sequence ID" value="PNR42608.1"/>
    <property type="molecule type" value="Genomic_DNA"/>
</dbReference>
<name>A0A2K1JM39_PHYPA</name>
<organism evidence="1">
    <name type="scientific">Physcomitrium patens</name>
    <name type="common">Spreading-leaved earth moss</name>
    <name type="synonym">Physcomitrella patens</name>
    <dbReference type="NCBI Taxonomy" id="3218"/>
    <lineage>
        <taxon>Eukaryota</taxon>
        <taxon>Viridiplantae</taxon>
        <taxon>Streptophyta</taxon>
        <taxon>Embryophyta</taxon>
        <taxon>Bryophyta</taxon>
        <taxon>Bryophytina</taxon>
        <taxon>Bryopsida</taxon>
        <taxon>Funariidae</taxon>
        <taxon>Funariales</taxon>
        <taxon>Funariaceae</taxon>
        <taxon>Physcomitrium</taxon>
    </lineage>
</organism>
<reference evidence="2" key="3">
    <citation type="submission" date="2020-12" db="UniProtKB">
        <authorList>
            <consortium name="EnsemblPlants"/>
        </authorList>
    </citation>
    <scope>IDENTIFICATION</scope>
</reference>
<reference evidence="1 3" key="1">
    <citation type="journal article" date="2008" name="Science">
        <title>The Physcomitrella genome reveals evolutionary insights into the conquest of land by plants.</title>
        <authorList>
            <person name="Rensing S."/>
            <person name="Lang D."/>
            <person name="Zimmer A."/>
            <person name="Terry A."/>
            <person name="Salamov A."/>
            <person name="Shapiro H."/>
            <person name="Nishiyama T."/>
            <person name="Perroud P.-F."/>
            <person name="Lindquist E."/>
            <person name="Kamisugi Y."/>
            <person name="Tanahashi T."/>
            <person name="Sakakibara K."/>
            <person name="Fujita T."/>
            <person name="Oishi K."/>
            <person name="Shin-I T."/>
            <person name="Kuroki Y."/>
            <person name="Toyoda A."/>
            <person name="Suzuki Y."/>
            <person name="Hashimoto A."/>
            <person name="Yamaguchi K."/>
            <person name="Sugano A."/>
            <person name="Kohara Y."/>
            <person name="Fujiyama A."/>
            <person name="Anterola A."/>
            <person name="Aoki S."/>
            <person name="Ashton N."/>
            <person name="Barbazuk W.B."/>
            <person name="Barker E."/>
            <person name="Bennetzen J."/>
            <person name="Bezanilla M."/>
            <person name="Blankenship R."/>
            <person name="Cho S.H."/>
            <person name="Dutcher S."/>
            <person name="Estelle M."/>
            <person name="Fawcett J.A."/>
            <person name="Gundlach H."/>
            <person name="Hanada K."/>
            <person name="Heyl A."/>
            <person name="Hicks K.A."/>
            <person name="Hugh J."/>
            <person name="Lohr M."/>
            <person name="Mayer K."/>
            <person name="Melkozernov A."/>
            <person name="Murata T."/>
            <person name="Nelson D."/>
            <person name="Pils B."/>
            <person name="Prigge M."/>
            <person name="Reiss B."/>
            <person name="Renner T."/>
            <person name="Rombauts S."/>
            <person name="Rushton P."/>
            <person name="Sanderfoot A."/>
            <person name="Schween G."/>
            <person name="Shiu S.-H."/>
            <person name="Stueber K."/>
            <person name="Theodoulou F.L."/>
            <person name="Tu H."/>
            <person name="Van de Peer Y."/>
            <person name="Verrier P.J."/>
            <person name="Waters E."/>
            <person name="Wood A."/>
            <person name="Yang L."/>
            <person name="Cove D."/>
            <person name="Cuming A."/>
            <person name="Hasebe M."/>
            <person name="Lucas S."/>
            <person name="Mishler D.B."/>
            <person name="Reski R."/>
            <person name="Grigoriev I."/>
            <person name="Quatrano R.S."/>
            <person name="Boore J.L."/>
        </authorList>
    </citation>
    <scope>NUCLEOTIDE SEQUENCE [LARGE SCALE GENOMIC DNA]</scope>
    <source>
        <strain evidence="2 3">cv. Gransden 2004</strain>
    </source>
</reference>
<dbReference type="Proteomes" id="UP000006727">
    <property type="component" value="Chromosome 13"/>
</dbReference>
<dbReference type="EnsemblPlants" id="Pp3c13_15670V3.1">
    <property type="protein sequence ID" value="Pp3c13_15670V3.1"/>
    <property type="gene ID" value="Pp3c13_15670"/>
</dbReference>
<evidence type="ECO:0000313" key="2">
    <source>
        <dbReference type="EnsemblPlants" id="Pp3c13_15670V3.1"/>
    </source>
</evidence>
<protein>
    <submittedName>
        <fullName evidence="1 2">Uncharacterized protein</fullName>
    </submittedName>
</protein>
<dbReference type="InParanoid" id="A0A2K1JM39"/>
<proteinExistence type="predicted"/>
<keyword evidence="3" id="KW-1185">Reference proteome</keyword>
<gene>
    <name evidence="1" type="ORF">PHYPA_017438</name>
</gene>
<dbReference type="PaxDb" id="3218-PP1S158_185V6.1"/>
<dbReference type="Gramene" id="Pp3c13_15670V3.1">
    <property type="protein sequence ID" value="Pp3c13_15670V3.1"/>
    <property type="gene ID" value="Pp3c13_15670"/>
</dbReference>
<evidence type="ECO:0000313" key="1">
    <source>
        <dbReference type="EMBL" id="PNR42608.1"/>
    </source>
</evidence>